<dbReference type="RefSeq" id="XP_006814314.1">
    <property type="nucleotide sequence ID" value="XM_006814251.1"/>
</dbReference>
<dbReference type="Proteomes" id="UP000694865">
    <property type="component" value="Unplaced"/>
</dbReference>
<feature type="transmembrane region" description="Helical" evidence="9">
    <location>
        <begin position="109"/>
        <end position="134"/>
    </location>
</feature>
<dbReference type="PANTHER" id="PTHR12929:SF10">
    <property type="entry name" value="RIBOFLAVIN TRANSPORTER"/>
    <property type="match status" value="1"/>
</dbReference>
<comment type="similarity">
    <text evidence="3 9">Belongs to the riboflavin transporter family.</text>
</comment>
<organism evidence="10 11">
    <name type="scientific">Saccoglossus kowalevskii</name>
    <name type="common">Acorn worm</name>
    <dbReference type="NCBI Taxonomy" id="10224"/>
    <lineage>
        <taxon>Eukaryota</taxon>
        <taxon>Metazoa</taxon>
        <taxon>Hemichordata</taxon>
        <taxon>Enteropneusta</taxon>
        <taxon>Harrimaniidae</taxon>
        <taxon>Saccoglossus</taxon>
    </lineage>
</organism>
<evidence type="ECO:0000256" key="8">
    <source>
        <dbReference type="ARBA" id="ARBA00023136"/>
    </source>
</evidence>
<feature type="transmembrane region" description="Helical" evidence="9">
    <location>
        <begin position="78"/>
        <end position="97"/>
    </location>
</feature>
<feature type="transmembrane region" description="Helical" evidence="9">
    <location>
        <begin position="48"/>
        <end position="66"/>
    </location>
</feature>
<comment type="function">
    <text evidence="9">Plasma membrane transporter mediating the uptake by cells of the water soluble vitamin B2/riboflavin that plays a key role in biochemical oxidation-reduction reactions of the carbohydrate, lipid, and amino acid metabolism.</text>
</comment>
<dbReference type="Pfam" id="PF06237">
    <property type="entry name" value="SLC52_ribofla_tr"/>
    <property type="match status" value="1"/>
</dbReference>
<keyword evidence="7 9" id="KW-1133">Transmembrane helix</keyword>
<evidence type="ECO:0000256" key="2">
    <source>
        <dbReference type="ARBA" id="ARBA00004651"/>
    </source>
</evidence>
<evidence type="ECO:0000256" key="6">
    <source>
        <dbReference type="ARBA" id="ARBA00022692"/>
    </source>
</evidence>
<comment type="subcellular location">
    <subcellularLocation>
        <location evidence="2 9">Cell membrane</location>
        <topology evidence="2 9">Multi-pass membrane protein</topology>
    </subcellularLocation>
</comment>
<evidence type="ECO:0000256" key="5">
    <source>
        <dbReference type="ARBA" id="ARBA00022475"/>
    </source>
</evidence>
<reference evidence="11" key="1">
    <citation type="submission" date="2025-08" db="UniProtKB">
        <authorList>
            <consortium name="RefSeq"/>
        </authorList>
    </citation>
    <scope>IDENTIFICATION</scope>
    <source>
        <tissue evidence="11">Testes</tissue>
    </source>
</reference>
<feature type="transmembrane region" description="Helical" evidence="9">
    <location>
        <begin position="141"/>
        <end position="162"/>
    </location>
</feature>
<evidence type="ECO:0000256" key="4">
    <source>
        <dbReference type="ARBA" id="ARBA00022448"/>
    </source>
</evidence>
<name>A0ABM0M2S3_SACKO</name>
<dbReference type="PANTHER" id="PTHR12929">
    <property type="entry name" value="SOLUTE CARRIER FAMILY 52"/>
    <property type="match status" value="1"/>
</dbReference>
<comment type="catalytic activity">
    <reaction evidence="1 9">
        <text>riboflavin(in) = riboflavin(out)</text>
        <dbReference type="Rhea" id="RHEA:35015"/>
        <dbReference type="ChEBI" id="CHEBI:57986"/>
    </reaction>
</comment>
<evidence type="ECO:0000256" key="3">
    <source>
        <dbReference type="ARBA" id="ARBA00006366"/>
    </source>
</evidence>
<keyword evidence="5 9" id="KW-1003">Cell membrane</keyword>
<keyword evidence="6 9" id="KW-0812">Transmembrane</keyword>
<keyword evidence="8 9" id="KW-0472">Membrane</keyword>
<accession>A0ABM0M2S3</accession>
<proteinExistence type="inferred from homology"/>
<protein>
    <recommendedName>
        <fullName evidence="9">Riboflavin transporter</fullName>
    </recommendedName>
</protein>
<evidence type="ECO:0000313" key="10">
    <source>
        <dbReference type="Proteomes" id="UP000694865"/>
    </source>
</evidence>
<evidence type="ECO:0000256" key="1">
    <source>
        <dbReference type="ARBA" id="ARBA00000215"/>
    </source>
</evidence>
<keyword evidence="10" id="KW-1185">Reference proteome</keyword>
<keyword evidence="4 9" id="KW-0813">Transport</keyword>
<gene>
    <name evidence="11" type="primary">LOC100377368</name>
</gene>
<dbReference type="GeneID" id="100377368"/>
<dbReference type="InterPro" id="IPR009357">
    <property type="entry name" value="Riboflavin_transptr"/>
</dbReference>
<evidence type="ECO:0000256" key="7">
    <source>
        <dbReference type="ARBA" id="ARBA00022989"/>
    </source>
</evidence>
<comment type="caution">
    <text evidence="9">Lacks conserved residue(s) required for the propagation of feature annotation.</text>
</comment>
<evidence type="ECO:0000313" key="11">
    <source>
        <dbReference type="RefSeq" id="XP_006814314.1"/>
    </source>
</evidence>
<feature type="transmembrane region" description="Helical" evidence="9">
    <location>
        <begin position="204"/>
        <end position="222"/>
    </location>
</feature>
<sequence>MGRDWSTILAKCLVGMFAVSAWIDISGVFVELPLMVDVLPEGWRLPSIITFINQIANIATLAFFLFTRYSKRHVEIPVNFIIIFTGIASLTCMIFFWDHTTTIHGREYSVFFLLLIGLLSIVDCTSTLSFLAFISLYPETFVAPYFAGDGLSGLLPGVAALIQGVGGDIQCTNISLLNNTIMDNTTGYDISHSTTLPLFPVETFLGFLICMMCCSLAAYTLLNTLPSLLRLRVRNPKYSILIQSWTRNLAVKRTTANLLKRRQWQHGD</sequence>
<evidence type="ECO:0000256" key="9">
    <source>
        <dbReference type="RuleBase" id="RU368035"/>
    </source>
</evidence>
<feature type="transmembrane region" description="Helical" evidence="9">
    <location>
        <begin position="12"/>
        <end position="36"/>
    </location>
</feature>